<dbReference type="Gene3D" id="3.60.120.10">
    <property type="entry name" value="Anthranilate synthase"/>
    <property type="match status" value="1"/>
</dbReference>
<evidence type="ECO:0000313" key="2">
    <source>
        <dbReference type="EMBL" id="AIE93662.1"/>
    </source>
</evidence>
<dbReference type="SUPFAM" id="SSF56322">
    <property type="entry name" value="ADC synthase"/>
    <property type="match status" value="1"/>
</dbReference>
<feature type="domain" description="Chorismate-utilising enzyme C-terminal" evidence="1">
    <location>
        <begin position="5"/>
        <end position="42"/>
    </location>
</feature>
<dbReference type="AlphaFoldDB" id="A0A075FVH7"/>
<name>A0A075FVH7_9ARCH</name>
<sequence length="46" mass="5168">MGKKLTIGSSPEMLLRVTNDQVETFPIAGTRKISDDEIKTRNYAKN</sequence>
<dbReference type="InterPro" id="IPR005801">
    <property type="entry name" value="ADC_synthase"/>
</dbReference>
<reference evidence="2" key="1">
    <citation type="journal article" date="2014" name="Genome Biol. Evol.">
        <title>Pangenome evidence for extensive interdomain horizontal transfer affecting lineage core and shell genes in uncultured planktonic thaumarchaeota and euryarchaeota.</title>
        <authorList>
            <person name="Deschamps P."/>
            <person name="Zivanovic Y."/>
            <person name="Moreira D."/>
            <person name="Rodriguez-Valera F."/>
            <person name="Lopez-Garcia P."/>
        </authorList>
    </citation>
    <scope>NUCLEOTIDE SEQUENCE</scope>
</reference>
<proteinExistence type="predicted"/>
<dbReference type="InterPro" id="IPR015890">
    <property type="entry name" value="Chorismate_C"/>
</dbReference>
<dbReference type="EMBL" id="KF900401">
    <property type="protein sequence ID" value="AIE93662.1"/>
    <property type="molecule type" value="Genomic_DNA"/>
</dbReference>
<accession>A0A075FVH7</accession>
<organism evidence="2">
    <name type="scientific">uncultured marine thaumarchaeote AD1000_39_D02</name>
    <dbReference type="NCBI Taxonomy" id="1455912"/>
    <lineage>
        <taxon>Archaea</taxon>
        <taxon>Nitrososphaerota</taxon>
        <taxon>environmental samples</taxon>
    </lineage>
</organism>
<dbReference type="Pfam" id="PF00425">
    <property type="entry name" value="Chorismate_bind"/>
    <property type="match status" value="1"/>
</dbReference>
<protein>
    <recommendedName>
        <fullName evidence="1">Chorismate-utilising enzyme C-terminal domain-containing protein</fullName>
    </recommendedName>
</protein>
<evidence type="ECO:0000259" key="1">
    <source>
        <dbReference type="Pfam" id="PF00425"/>
    </source>
</evidence>
<dbReference type="GO" id="GO:0000162">
    <property type="term" value="P:L-tryptophan biosynthetic process"/>
    <property type="evidence" value="ECO:0007669"/>
    <property type="project" value="UniProtKB-UniPathway"/>
</dbReference>
<dbReference type="UniPathway" id="UPA00035">
    <property type="reaction ID" value="UER00040"/>
</dbReference>